<evidence type="ECO:0000259" key="2">
    <source>
        <dbReference type="SMART" id="SM00642"/>
    </source>
</evidence>
<dbReference type="PANTHER" id="PTHR10357">
    <property type="entry name" value="ALPHA-AMYLASE FAMILY MEMBER"/>
    <property type="match status" value="1"/>
</dbReference>
<dbReference type="Gene3D" id="2.60.40.1180">
    <property type="entry name" value="Golgi alpha-mannosidase II"/>
    <property type="match status" value="1"/>
</dbReference>
<accession>A0A3S2X170</accession>
<feature type="signal peptide" evidence="1">
    <location>
        <begin position="1"/>
        <end position="23"/>
    </location>
</feature>
<dbReference type="GO" id="GO:0004556">
    <property type="term" value="F:alpha-amylase activity"/>
    <property type="evidence" value="ECO:0007669"/>
    <property type="project" value="TreeGrafter"/>
</dbReference>
<keyword evidence="4" id="KW-1185">Reference proteome</keyword>
<dbReference type="Pfam" id="PF02806">
    <property type="entry name" value="Alpha-amylase_C"/>
    <property type="match status" value="1"/>
</dbReference>
<dbReference type="PANTHER" id="PTHR10357:SF205">
    <property type="entry name" value="O-GLYCOSYL HYDROLASE FAMILY 13"/>
    <property type="match status" value="1"/>
</dbReference>
<dbReference type="InterPro" id="IPR006048">
    <property type="entry name" value="A-amylase/branching_C"/>
</dbReference>
<keyword evidence="1" id="KW-0732">Signal</keyword>
<dbReference type="CDD" id="cd11313">
    <property type="entry name" value="AmyAc_arch_bac_AmyA"/>
    <property type="match status" value="1"/>
</dbReference>
<dbReference type="EMBL" id="SACK01000001">
    <property type="protein sequence ID" value="RVU03057.1"/>
    <property type="molecule type" value="Genomic_DNA"/>
</dbReference>
<dbReference type="Pfam" id="PF00128">
    <property type="entry name" value="Alpha-amylase"/>
    <property type="match status" value="2"/>
</dbReference>
<evidence type="ECO:0000313" key="4">
    <source>
        <dbReference type="Proteomes" id="UP000282759"/>
    </source>
</evidence>
<organism evidence="3 4">
    <name type="scientific">Mucilaginibacter limnophilus</name>
    <dbReference type="NCBI Taxonomy" id="1932778"/>
    <lineage>
        <taxon>Bacteria</taxon>
        <taxon>Pseudomonadati</taxon>
        <taxon>Bacteroidota</taxon>
        <taxon>Sphingobacteriia</taxon>
        <taxon>Sphingobacteriales</taxon>
        <taxon>Sphingobacteriaceae</taxon>
        <taxon>Mucilaginibacter</taxon>
    </lineage>
</organism>
<comment type="caution">
    <text evidence="3">The sequence shown here is derived from an EMBL/GenBank/DDBJ whole genome shotgun (WGS) entry which is preliminary data.</text>
</comment>
<evidence type="ECO:0000256" key="1">
    <source>
        <dbReference type="SAM" id="SignalP"/>
    </source>
</evidence>
<sequence>MNGKQLKNRMKTYLMLLLISVSAINCKKSSSPKPVTPVVTPPTDDYKDPAAYGTPFAGVPDTKDIVMYEVNLRAFSNTANFAGLQARLDNIKDLGVNVIWLMPIYPVGQVKSAGGLGSPYSVKDYTGVNAEFGNLDDLRTIVSEAHKRGMSVILDWVANHTSWDNAWITNKAWYQQDANGNIISPVGTNWADVAALNYNNQNMRTAMIRAMKYWILTANVDGYRCDATDFVPTDFWKQSLDTLKKFNNRKLILLGEGSKKEQFTAGFQMNYGFEFYDRLKGVFAGTQAPSAVFTANTNENNAIPADGFKLRYITNHDVTSSDGSAYDIYKGKQGSLAAFVLAAYMNGVPLIYNGQEVGSPKKIDFFKKDPIDWSTNPDMTAEYKNILALRKSSEAIKTGVLTTFPNTNIIAFSKKAGNEEVFIAVNAKNSVVTYDIPAGLQNTTWKHGFNNADVTLGTTKTLQPYEYIILKK</sequence>
<dbReference type="AlphaFoldDB" id="A0A3S2X170"/>
<name>A0A3S2X170_9SPHI</name>
<dbReference type="SUPFAM" id="SSF51011">
    <property type="entry name" value="Glycosyl hydrolase domain"/>
    <property type="match status" value="1"/>
</dbReference>
<dbReference type="SUPFAM" id="SSF51445">
    <property type="entry name" value="(Trans)glycosidases"/>
    <property type="match status" value="1"/>
</dbReference>
<feature type="domain" description="Glycosyl hydrolase family 13 catalytic" evidence="2">
    <location>
        <begin position="69"/>
        <end position="390"/>
    </location>
</feature>
<dbReference type="GO" id="GO:0043169">
    <property type="term" value="F:cation binding"/>
    <property type="evidence" value="ECO:0007669"/>
    <property type="project" value="InterPro"/>
</dbReference>
<dbReference type="GO" id="GO:0009313">
    <property type="term" value="P:oligosaccharide catabolic process"/>
    <property type="evidence" value="ECO:0007669"/>
    <property type="project" value="TreeGrafter"/>
</dbReference>
<dbReference type="Proteomes" id="UP000282759">
    <property type="component" value="Unassembled WGS sequence"/>
</dbReference>
<dbReference type="SMART" id="SM00642">
    <property type="entry name" value="Aamy"/>
    <property type="match status" value="1"/>
</dbReference>
<dbReference type="InterPro" id="IPR006047">
    <property type="entry name" value="GH13_cat_dom"/>
</dbReference>
<dbReference type="InterPro" id="IPR013780">
    <property type="entry name" value="Glyco_hydro_b"/>
</dbReference>
<reference evidence="3 4" key="1">
    <citation type="submission" date="2019-01" db="EMBL/GenBank/DDBJ databases">
        <authorList>
            <person name="Chen W.-M."/>
        </authorList>
    </citation>
    <scope>NUCLEOTIDE SEQUENCE [LARGE SCALE GENOMIC DNA]</scope>
    <source>
        <strain evidence="3 4">YBJ-36</strain>
    </source>
</reference>
<feature type="chain" id="PRO_5018561727" evidence="1">
    <location>
        <begin position="24"/>
        <end position="472"/>
    </location>
</feature>
<proteinExistence type="predicted"/>
<protein>
    <submittedName>
        <fullName evidence="3">Alpha-amylase</fullName>
    </submittedName>
</protein>
<dbReference type="Gene3D" id="3.20.20.80">
    <property type="entry name" value="Glycosidases"/>
    <property type="match status" value="1"/>
</dbReference>
<evidence type="ECO:0000313" key="3">
    <source>
        <dbReference type="EMBL" id="RVU03057.1"/>
    </source>
</evidence>
<dbReference type="OrthoDB" id="9806009at2"/>
<gene>
    <name evidence="3" type="ORF">EOD41_03745</name>
</gene>
<dbReference type="InterPro" id="IPR017853">
    <property type="entry name" value="GH"/>
</dbReference>